<evidence type="ECO:0000259" key="3">
    <source>
        <dbReference type="PROSITE" id="PS50104"/>
    </source>
</evidence>
<dbReference type="Proteomes" id="UP001186944">
    <property type="component" value="Unassembled WGS sequence"/>
</dbReference>
<accession>A0AA88XUQ1</accession>
<dbReference type="AlphaFoldDB" id="A0AA88XUQ1"/>
<keyword evidence="5" id="KW-1185">Reference proteome</keyword>
<dbReference type="InterPro" id="IPR035897">
    <property type="entry name" value="Toll_tir_struct_dom_sf"/>
</dbReference>
<dbReference type="InterPro" id="IPR042342">
    <property type="entry name" value="TTC22"/>
</dbReference>
<dbReference type="InterPro" id="IPR011990">
    <property type="entry name" value="TPR-like_helical_dom_sf"/>
</dbReference>
<name>A0AA88XUQ1_PINIB</name>
<organism evidence="4 5">
    <name type="scientific">Pinctada imbricata</name>
    <name type="common">Atlantic pearl-oyster</name>
    <name type="synonym">Pinctada martensii</name>
    <dbReference type="NCBI Taxonomy" id="66713"/>
    <lineage>
        <taxon>Eukaryota</taxon>
        <taxon>Metazoa</taxon>
        <taxon>Spiralia</taxon>
        <taxon>Lophotrochozoa</taxon>
        <taxon>Mollusca</taxon>
        <taxon>Bivalvia</taxon>
        <taxon>Autobranchia</taxon>
        <taxon>Pteriomorphia</taxon>
        <taxon>Pterioida</taxon>
        <taxon>Pterioidea</taxon>
        <taxon>Pteriidae</taxon>
        <taxon>Pinctada</taxon>
    </lineage>
</organism>
<evidence type="ECO:0000313" key="4">
    <source>
        <dbReference type="EMBL" id="KAK3092866.1"/>
    </source>
</evidence>
<keyword evidence="1" id="KW-0802">TPR repeat</keyword>
<dbReference type="PROSITE" id="PS50005">
    <property type="entry name" value="TPR"/>
    <property type="match status" value="1"/>
</dbReference>
<dbReference type="EMBL" id="VSWD01000009">
    <property type="protein sequence ID" value="KAK3092866.1"/>
    <property type="molecule type" value="Genomic_DNA"/>
</dbReference>
<feature type="domain" description="TIR" evidence="3">
    <location>
        <begin position="771"/>
        <end position="897"/>
    </location>
</feature>
<dbReference type="SMART" id="SM00255">
    <property type="entry name" value="TIR"/>
    <property type="match status" value="1"/>
</dbReference>
<feature type="compositionally biased region" description="Basic and acidic residues" evidence="2">
    <location>
        <begin position="394"/>
        <end position="410"/>
    </location>
</feature>
<evidence type="ECO:0000256" key="1">
    <source>
        <dbReference type="PROSITE-ProRule" id="PRU00339"/>
    </source>
</evidence>
<gene>
    <name evidence="4" type="ORF">FSP39_008056</name>
</gene>
<dbReference type="PANTHER" id="PTHR16253">
    <property type="entry name" value="TETRATRICOPEPTIDE REPEAT PROTEIN 22"/>
    <property type="match status" value="1"/>
</dbReference>
<evidence type="ECO:0000256" key="2">
    <source>
        <dbReference type="SAM" id="MobiDB-lite"/>
    </source>
</evidence>
<dbReference type="PANTHER" id="PTHR16253:SF0">
    <property type="entry name" value="TETRATRICOPEPTIDE REPEAT PROTEIN 22"/>
    <property type="match status" value="1"/>
</dbReference>
<dbReference type="InterPro" id="IPR019734">
    <property type="entry name" value="TPR_rpt"/>
</dbReference>
<dbReference type="SUPFAM" id="SSF48452">
    <property type="entry name" value="TPR-like"/>
    <property type="match status" value="2"/>
</dbReference>
<reference evidence="4" key="1">
    <citation type="submission" date="2019-08" db="EMBL/GenBank/DDBJ databases">
        <title>The improved chromosome-level genome for the pearl oyster Pinctada fucata martensii using PacBio sequencing and Hi-C.</title>
        <authorList>
            <person name="Zheng Z."/>
        </authorList>
    </citation>
    <scope>NUCLEOTIDE SEQUENCE</scope>
    <source>
        <strain evidence="4">ZZ-2019</strain>
        <tissue evidence="4">Adductor muscle</tissue>
    </source>
</reference>
<feature type="region of interest" description="Disordered" evidence="2">
    <location>
        <begin position="374"/>
        <end position="410"/>
    </location>
</feature>
<dbReference type="SMART" id="SM00028">
    <property type="entry name" value="TPR"/>
    <property type="match status" value="3"/>
</dbReference>
<dbReference type="Gene3D" id="1.25.40.10">
    <property type="entry name" value="Tetratricopeptide repeat domain"/>
    <property type="match status" value="2"/>
</dbReference>
<dbReference type="Pfam" id="PF13676">
    <property type="entry name" value="TIR_2"/>
    <property type="match status" value="1"/>
</dbReference>
<proteinExistence type="predicted"/>
<dbReference type="InterPro" id="IPR000157">
    <property type="entry name" value="TIR_dom"/>
</dbReference>
<feature type="repeat" description="TPR" evidence="1">
    <location>
        <begin position="499"/>
        <end position="532"/>
    </location>
</feature>
<feature type="compositionally biased region" description="Polar residues" evidence="2">
    <location>
        <begin position="382"/>
        <end position="393"/>
    </location>
</feature>
<dbReference type="SUPFAM" id="SSF52200">
    <property type="entry name" value="Toll/Interleukin receptor TIR domain"/>
    <property type="match status" value="1"/>
</dbReference>
<dbReference type="PROSITE" id="PS50104">
    <property type="entry name" value="TIR"/>
    <property type="match status" value="1"/>
</dbReference>
<dbReference type="GO" id="GO:0007165">
    <property type="term" value="P:signal transduction"/>
    <property type="evidence" value="ECO:0007669"/>
    <property type="project" value="InterPro"/>
</dbReference>
<protein>
    <recommendedName>
        <fullName evidence="3">TIR domain-containing protein</fullName>
    </recommendedName>
</protein>
<comment type="caution">
    <text evidence="4">The sequence shown here is derived from an EMBL/GenBank/DDBJ whole genome shotgun (WGS) entry which is preliminary data.</text>
</comment>
<sequence length="900" mass="104414">MDDPKLITKINGNNPGFFHLALNASQNPPALKFRNRLEVVKKLKKDFKNCPGNFTNCAILNLLGTLYFYNGEAGEAISHFKKIIKDFDAHNRNALANLMFVYQRIHMTKKSEEFKRKLSELGSNEENEDTVKYTAEQAFAMFFDVHLEKSSDERNSPPFKLLKYSLELMGKSKSSNEFLKDEIRYWFAEVCYKLYIASSRSTCKEATKDQCYKLGVENMYGVLQNGKITNCAEFREGAWAYLGMFMHKTPYTSWDERGRRVPVDRKQDVPEIVKEKGLVEFYLQWYLCFRCFKSEKILDCEKHCEQEENMLDFQGTEICIRLATILNEEGDCDKALKYLDKAWVIDNTEGNWFALTTKARCLLTRFRNKARKIDLQKESPKNENQTPQMSATLEKSHSADAEKSVDSSVHDAGHVERNLLPQEVLQDGDFEDLHQAEKDYELAIGMNPTPVDLSNLANVFELRAKYKAGLNEDEKEDLETQASDYYNQAVEHLGKEKRPEIHRRYGRFLRDIGEERQAMECFKRAMEVDTMNKESLSFQQLFQTLILMYKKEGETDLPVEAAAKKESESQDVSAVGKDEEQDERSKELEDIDGDEPSLVEPSSTANDLEEDTQKSSVFMPEGQEEVLTEDETKYLKKLASANSNRKTMLHEITYWLQRALGKNYSKMDKILSGFQKESPLEFGMIMSFFKVAKSDHKDENESSNCNAVRDLLSSESVEHKKFKSAYELGLSEFSKDTRVENSKPCPRCQNYLRRQDSMLPPCLMSARNLTYKFDFFIIFAPKEKEWVFYSLLKRLEGSYGYKGAFDERDFRPGRIYLEEPHYFLENSFKALVVLSEDFDAKTKYHLDLAQDEQMKKNREHFIIPILRSSSSVFPQLNPLICLNAVDDINWEKLIQALEMR</sequence>
<evidence type="ECO:0000313" key="5">
    <source>
        <dbReference type="Proteomes" id="UP001186944"/>
    </source>
</evidence>
<dbReference type="Gene3D" id="3.40.50.10140">
    <property type="entry name" value="Toll/interleukin-1 receptor homology (TIR) domain"/>
    <property type="match status" value="1"/>
</dbReference>
<feature type="region of interest" description="Disordered" evidence="2">
    <location>
        <begin position="561"/>
        <end position="613"/>
    </location>
</feature>